<organism evidence="2 3">
    <name type="scientific">Brassica carinata</name>
    <name type="common">Ethiopian mustard</name>
    <name type="synonym">Abyssinian cabbage</name>
    <dbReference type="NCBI Taxonomy" id="52824"/>
    <lineage>
        <taxon>Eukaryota</taxon>
        <taxon>Viridiplantae</taxon>
        <taxon>Streptophyta</taxon>
        <taxon>Embryophyta</taxon>
        <taxon>Tracheophyta</taxon>
        <taxon>Spermatophyta</taxon>
        <taxon>Magnoliopsida</taxon>
        <taxon>eudicotyledons</taxon>
        <taxon>Gunneridae</taxon>
        <taxon>Pentapetalae</taxon>
        <taxon>rosids</taxon>
        <taxon>malvids</taxon>
        <taxon>Brassicales</taxon>
        <taxon>Brassicaceae</taxon>
        <taxon>Brassiceae</taxon>
        <taxon>Brassica</taxon>
    </lineage>
</organism>
<accession>A0A8X7TP14</accession>
<feature type="transmembrane region" description="Helical" evidence="1">
    <location>
        <begin position="60"/>
        <end position="81"/>
    </location>
</feature>
<keyword evidence="1" id="KW-0812">Transmembrane</keyword>
<evidence type="ECO:0000256" key="1">
    <source>
        <dbReference type="SAM" id="Phobius"/>
    </source>
</evidence>
<evidence type="ECO:0000313" key="2">
    <source>
        <dbReference type="EMBL" id="KAG2248624.1"/>
    </source>
</evidence>
<dbReference type="OrthoDB" id="10549130at2759"/>
<dbReference type="AlphaFoldDB" id="A0A8X7TP14"/>
<dbReference type="PROSITE" id="PS51257">
    <property type="entry name" value="PROKAR_LIPOPROTEIN"/>
    <property type="match status" value="1"/>
</dbReference>
<dbReference type="Proteomes" id="UP000886595">
    <property type="component" value="Unassembled WGS sequence"/>
</dbReference>
<reference evidence="2 3" key="1">
    <citation type="submission" date="2020-02" db="EMBL/GenBank/DDBJ databases">
        <authorList>
            <person name="Ma Q."/>
            <person name="Huang Y."/>
            <person name="Song X."/>
            <person name="Pei D."/>
        </authorList>
    </citation>
    <scope>NUCLEOTIDE SEQUENCE [LARGE SCALE GENOMIC DNA]</scope>
    <source>
        <strain evidence="2">Sxm20200214</strain>
        <tissue evidence="2">Leaf</tissue>
    </source>
</reference>
<proteinExistence type="predicted"/>
<keyword evidence="1" id="KW-0472">Membrane</keyword>
<gene>
    <name evidence="2" type="ORF">Bca52824_088252</name>
</gene>
<protein>
    <submittedName>
        <fullName evidence="2">Uncharacterized protein</fullName>
    </submittedName>
</protein>
<evidence type="ECO:0000313" key="3">
    <source>
        <dbReference type="Proteomes" id="UP000886595"/>
    </source>
</evidence>
<comment type="caution">
    <text evidence="2">The sequence shown here is derived from an EMBL/GenBank/DDBJ whole genome shotgun (WGS) entry which is preliminary data.</text>
</comment>
<keyword evidence="1" id="KW-1133">Transmembrane helix</keyword>
<feature type="transmembrane region" description="Helical" evidence="1">
    <location>
        <begin position="12"/>
        <end position="40"/>
    </location>
</feature>
<name>A0A8X7TP14_BRACI</name>
<dbReference type="EMBL" id="JAAMPC010000017">
    <property type="protein sequence ID" value="KAG2248624.1"/>
    <property type="molecule type" value="Genomic_DNA"/>
</dbReference>
<sequence length="128" mass="14302">MLLRKRYAMSLFYYSSAVAGVQATSWSSSFACVLLIQLRFILFSFLGGDEHFVESSFRSIFFHLLASFHWIVHHLVIISIAHPVSIAFHSDCVHLFVIVLIVFVCGFVPLVSSLSELTISSGSEVISD</sequence>
<feature type="transmembrane region" description="Helical" evidence="1">
    <location>
        <begin position="93"/>
        <end position="111"/>
    </location>
</feature>
<keyword evidence="3" id="KW-1185">Reference proteome</keyword>